<dbReference type="PANTHER" id="PTHR12126:SF11">
    <property type="entry name" value="NADH DEHYDROGENASE [UBIQUINONE] 1 ALPHA SUBCOMPLEX SUBUNIT 9, MITOCHONDRIAL"/>
    <property type="match status" value="1"/>
</dbReference>
<proteinExistence type="predicted"/>
<dbReference type="SUPFAM" id="SSF51735">
    <property type="entry name" value="NAD(P)-binding Rossmann-fold domains"/>
    <property type="match status" value="1"/>
</dbReference>
<evidence type="ECO:0000313" key="3">
    <source>
        <dbReference type="Proteomes" id="UP000032503"/>
    </source>
</evidence>
<name>A0ABR5CBJ3_9MICO</name>
<dbReference type="Gene3D" id="3.40.50.720">
    <property type="entry name" value="NAD(P)-binding Rossmann-like Domain"/>
    <property type="match status" value="1"/>
</dbReference>
<dbReference type="PANTHER" id="PTHR12126">
    <property type="entry name" value="NADH-UBIQUINONE OXIDOREDUCTASE 39 KDA SUBUNIT-RELATED"/>
    <property type="match status" value="1"/>
</dbReference>
<dbReference type="InterPro" id="IPR036291">
    <property type="entry name" value="NAD(P)-bd_dom_sf"/>
</dbReference>
<keyword evidence="3" id="KW-1185">Reference proteome</keyword>
<reference evidence="2 3" key="1">
    <citation type="journal article" date="2001" name="Int. J. Syst. Evol. Microbiol.">
        <title>Agreia bicolorata gen. nov., sp. nov., to accommodate actinobacteria isolated from narrow reed grass infected by the nematode Heteroanguina graminophila.</title>
        <authorList>
            <person name="Evtushenko L.I."/>
            <person name="Dorofeeva L.V."/>
            <person name="Dobrovolskaya T.G."/>
            <person name="Streshinskaya G.M."/>
            <person name="Subbotin S.A."/>
            <person name="Tiedje J.M."/>
        </authorList>
    </citation>
    <scope>NUCLEOTIDE SEQUENCE [LARGE SCALE GENOMIC DNA]</scope>
    <source>
        <strain evidence="2 3">VKM Ac-1804</strain>
    </source>
</reference>
<gene>
    <name evidence="2" type="ORF">TZ00_17750</name>
</gene>
<evidence type="ECO:0000259" key="1">
    <source>
        <dbReference type="Pfam" id="PF13460"/>
    </source>
</evidence>
<dbReference type="InterPro" id="IPR016040">
    <property type="entry name" value="NAD(P)-bd_dom"/>
</dbReference>
<feature type="domain" description="NAD(P)-binding" evidence="1">
    <location>
        <begin position="7"/>
        <end position="173"/>
    </location>
</feature>
<dbReference type="Proteomes" id="UP000032503">
    <property type="component" value="Unassembled WGS sequence"/>
</dbReference>
<dbReference type="EMBL" id="JYFC01000010">
    <property type="protein sequence ID" value="KJC62995.1"/>
    <property type="molecule type" value="Genomic_DNA"/>
</dbReference>
<sequence length="246" mass="25634">MRIAIAGATGAVGAHVVDVARRRGHDVVALSRSQGVDLLDASAVARALVGAEAVIDVSSIATTSGAASTAFFETSTANLLGGGAAAGVAHHVALSIVNADRAPSGYYAGKVRQERLVSEGPVPWSILRATQFHEFAGQIYDRGRIGPLHAVPIMRTQTVAAAEVAERLVELAESDARGRARDLAGPREERLIDLVRSYASAEGLRGPIVSVPLPGEMGAAMRSGALLPGPEAELSTQTFDEWLRAR</sequence>
<protein>
    <submittedName>
        <fullName evidence="2">3-beta hydroxysteroid dehydrogenase</fullName>
    </submittedName>
</protein>
<dbReference type="InterPro" id="IPR051207">
    <property type="entry name" value="ComplexI_NDUFA9_subunit"/>
</dbReference>
<accession>A0ABR5CBJ3</accession>
<dbReference type="RefSeq" id="WP_044443740.1">
    <property type="nucleotide sequence ID" value="NZ_JYFC01000010.1"/>
</dbReference>
<dbReference type="Pfam" id="PF13460">
    <property type="entry name" value="NAD_binding_10"/>
    <property type="match status" value="1"/>
</dbReference>
<organism evidence="2 3">
    <name type="scientific">Agreia bicolorata</name>
    <dbReference type="NCBI Taxonomy" id="110935"/>
    <lineage>
        <taxon>Bacteria</taxon>
        <taxon>Bacillati</taxon>
        <taxon>Actinomycetota</taxon>
        <taxon>Actinomycetes</taxon>
        <taxon>Micrococcales</taxon>
        <taxon>Microbacteriaceae</taxon>
        <taxon>Agreia</taxon>
    </lineage>
</organism>
<comment type="caution">
    <text evidence="2">The sequence shown here is derived from an EMBL/GenBank/DDBJ whole genome shotgun (WGS) entry which is preliminary data.</text>
</comment>
<evidence type="ECO:0000313" key="2">
    <source>
        <dbReference type="EMBL" id="KJC62995.1"/>
    </source>
</evidence>